<reference evidence="6" key="2">
    <citation type="submission" date="2021-04" db="EMBL/GenBank/DDBJ databases">
        <authorList>
            <person name="Gilroy R."/>
        </authorList>
    </citation>
    <scope>NUCLEOTIDE SEQUENCE</scope>
    <source>
        <strain evidence="6">9264</strain>
    </source>
</reference>
<evidence type="ECO:0000313" key="6">
    <source>
        <dbReference type="EMBL" id="HJD45049.1"/>
    </source>
</evidence>
<keyword evidence="5" id="KW-0479">Metal-binding</keyword>
<comment type="similarity">
    <text evidence="1 5">Belongs to the 5-formyltetrahydrofolate cyclo-ligase family.</text>
</comment>
<feature type="non-terminal residue" evidence="6">
    <location>
        <position position="1"/>
    </location>
</feature>
<name>A0A9D2U9K9_9BURK</name>
<organism evidence="6 7">
    <name type="scientific">Candidatus Paenalcaligenes intestinipullorum</name>
    <dbReference type="NCBI Taxonomy" id="2838718"/>
    <lineage>
        <taxon>Bacteria</taxon>
        <taxon>Pseudomonadati</taxon>
        <taxon>Pseudomonadota</taxon>
        <taxon>Betaproteobacteria</taxon>
        <taxon>Burkholderiales</taxon>
        <taxon>Alcaligenaceae</taxon>
        <taxon>Paenalcaligenes</taxon>
    </lineage>
</organism>
<dbReference type="Proteomes" id="UP000823889">
    <property type="component" value="Unassembled WGS sequence"/>
</dbReference>
<keyword evidence="5" id="KW-0460">Magnesium</keyword>
<dbReference type="EC" id="6.3.3.2" evidence="5"/>
<proteinExistence type="inferred from homology"/>
<dbReference type="Pfam" id="PF01812">
    <property type="entry name" value="5-FTHF_cyc-lig"/>
    <property type="match status" value="1"/>
</dbReference>
<evidence type="ECO:0000313" key="7">
    <source>
        <dbReference type="Proteomes" id="UP000823889"/>
    </source>
</evidence>
<dbReference type="NCBIfam" id="TIGR02727">
    <property type="entry name" value="MTHFS_bact"/>
    <property type="match status" value="1"/>
</dbReference>
<protein>
    <recommendedName>
        <fullName evidence="5">5-formyltetrahydrofolate cyclo-ligase</fullName>
        <ecNumber evidence="5">6.3.3.2</ecNumber>
    </recommendedName>
</protein>
<dbReference type="InterPro" id="IPR037171">
    <property type="entry name" value="NagB/RpiA_transferase-like"/>
</dbReference>
<dbReference type="EMBL" id="DWUQ01000178">
    <property type="protein sequence ID" value="HJD45049.1"/>
    <property type="molecule type" value="Genomic_DNA"/>
</dbReference>
<dbReference type="PANTHER" id="PTHR23407">
    <property type="entry name" value="ATPASE INHIBITOR/5-FORMYLTETRAHYDROFOLATE CYCLO-LIGASE"/>
    <property type="match status" value="1"/>
</dbReference>
<comment type="caution">
    <text evidence="6">The sequence shown here is derived from an EMBL/GenBank/DDBJ whole genome shotgun (WGS) entry which is preliminary data.</text>
</comment>
<keyword evidence="6" id="KW-0436">Ligase</keyword>
<feature type="binding site" evidence="4">
    <location>
        <begin position="76"/>
        <end position="84"/>
    </location>
    <ligand>
        <name>ATP</name>
        <dbReference type="ChEBI" id="CHEBI:30616"/>
    </ligand>
</feature>
<sequence>PDLLPLLYQLADEEGFEVSLPCVVAPDTPLVFRPWHEDMPMKTGAFGIQEPDTEQVAPNPDVVLVPTLGFTREGDRLGYGKGFYDRTLGQLHEQAHPFTTIGIAWAVGDLSDTDYHCQHHDVPLDGILTDKGWPKAAPVL</sequence>
<dbReference type="Gene3D" id="3.40.50.10420">
    <property type="entry name" value="NagB/RpiA/CoA transferase-like"/>
    <property type="match status" value="1"/>
</dbReference>
<accession>A0A9D2U9K9</accession>
<evidence type="ECO:0000256" key="2">
    <source>
        <dbReference type="ARBA" id="ARBA00022741"/>
    </source>
</evidence>
<dbReference type="AlphaFoldDB" id="A0A9D2U9K9"/>
<dbReference type="PIRSF" id="PIRSF006806">
    <property type="entry name" value="FTHF_cligase"/>
    <property type="match status" value="1"/>
</dbReference>
<comment type="catalytic activity">
    <reaction evidence="5">
        <text>(6S)-5-formyl-5,6,7,8-tetrahydrofolate + ATP = (6R)-5,10-methenyltetrahydrofolate + ADP + phosphate</text>
        <dbReference type="Rhea" id="RHEA:10488"/>
        <dbReference type="ChEBI" id="CHEBI:30616"/>
        <dbReference type="ChEBI" id="CHEBI:43474"/>
        <dbReference type="ChEBI" id="CHEBI:57455"/>
        <dbReference type="ChEBI" id="CHEBI:57457"/>
        <dbReference type="ChEBI" id="CHEBI:456216"/>
        <dbReference type="EC" id="6.3.3.2"/>
    </reaction>
</comment>
<evidence type="ECO:0000256" key="5">
    <source>
        <dbReference type="RuleBase" id="RU361279"/>
    </source>
</evidence>
<dbReference type="SUPFAM" id="SSF100950">
    <property type="entry name" value="NagB/RpiA/CoA transferase-like"/>
    <property type="match status" value="1"/>
</dbReference>
<keyword evidence="3 4" id="KW-0067">ATP-binding</keyword>
<keyword evidence="2 4" id="KW-0547">Nucleotide-binding</keyword>
<dbReference type="GO" id="GO:0005524">
    <property type="term" value="F:ATP binding"/>
    <property type="evidence" value="ECO:0007669"/>
    <property type="project" value="UniProtKB-KW"/>
</dbReference>
<dbReference type="GO" id="GO:0009396">
    <property type="term" value="P:folic acid-containing compound biosynthetic process"/>
    <property type="evidence" value="ECO:0007669"/>
    <property type="project" value="TreeGrafter"/>
</dbReference>
<dbReference type="PANTHER" id="PTHR23407:SF1">
    <property type="entry name" value="5-FORMYLTETRAHYDROFOLATE CYCLO-LIGASE"/>
    <property type="match status" value="1"/>
</dbReference>
<dbReference type="GO" id="GO:0035999">
    <property type="term" value="P:tetrahydrofolate interconversion"/>
    <property type="evidence" value="ECO:0007669"/>
    <property type="project" value="TreeGrafter"/>
</dbReference>
<dbReference type="GO" id="GO:0046872">
    <property type="term" value="F:metal ion binding"/>
    <property type="evidence" value="ECO:0007669"/>
    <property type="project" value="UniProtKB-KW"/>
</dbReference>
<evidence type="ECO:0000256" key="4">
    <source>
        <dbReference type="PIRSR" id="PIRSR006806-1"/>
    </source>
</evidence>
<evidence type="ECO:0000256" key="1">
    <source>
        <dbReference type="ARBA" id="ARBA00010638"/>
    </source>
</evidence>
<dbReference type="InterPro" id="IPR002698">
    <property type="entry name" value="FTHF_cligase"/>
</dbReference>
<reference evidence="6" key="1">
    <citation type="journal article" date="2021" name="PeerJ">
        <title>Extensive microbial diversity within the chicken gut microbiome revealed by metagenomics and culture.</title>
        <authorList>
            <person name="Gilroy R."/>
            <person name="Ravi A."/>
            <person name="Getino M."/>
            <person name="Pursley I."/>
            <person name="Horton D.L."/>
            <person name="Alikhan N.F."/>
            <person name="Baker D."/>
            <person name="Gharbi K."/>
            <person name="Hall N."/>
            <person name="Watson M."/>
            <person name="Adriaenssens E.M."/>
            <person name="Foster-Nyarko E."/>
            <person name="Jarju S."/>
            <person name="Secka A."/>
            <person name="Antonio M."/>
            <person name="Oren A."/>
            <person name="Chaudhuri R.R."/>
            <person name="La Ragione R."/>
            <person name="Hildebrand F."/>
            <person name="Pallen M.J."/>
        </authorList>
    </citation>
    <scope>NUCLEOTIDE SEQUENCE</scope>
    <source>
        <strain evidence="6">9264</strain>
    </source>
</reference>
<evidence type="ECO:0000256" key="3">
    <source>
        <dbReference type="ARBA" id="ARBA00022840"/>
    </source>
</evidence>
<gene>
    <name evidence="6" type="ORF">H9906_08510</name>
</gene>
<dbReference type="InterPro" id="IPR024185">
    <property type="entry name" value="FTHF_cligase-like_sf"/>
</dbReference>
<comment type="cofactor">
    <cofactor evidence="5">
        <name>Mg(2+)</name>
        <dbReference type="ChEBI" id="CHEBI:18420"/>
    </cofactor>
</comment>
<dbReference type="GO" id="GO:0030272">
    <property type="term" value="F:5-formyltetrahydrofolate cyclo-ligase activity"/>
    <property type="evidence" value="ECO:0007669"/>
    <property type="project" value="UniProtKB-EC"/>
</dbReference>